<reference evidence="2" key="1">
    <citation type="submission" date="2016-03" db="EMBL/GenBank/DDBJ databases">
        <title>Mechanisms controlling the formation of the plant cell surface in tip-growing cells are functionally conserved among land plants.</title>
        <authorList>
            <person name="Honkanen S."/>
            <person name="Jones V.A."/>
            <person name="Morieri G."/>
            <person name="Champion C."/>
            <person name="Hetherington A.J."/>
            <person name="Kelly S."/>
            <person name="Saint-Marcoux D."/>
            <person name="Proust H."/>
            <person name="Prescott H."/>
            <person name="Dolan L."/>
        </authorList>
    </citation>
    <scope>NUCLEOTIDE SEQUENCE [LARGE SCALE GENOMIC DNA]</scope>
    <source>
        <tissue evidence="2">Whole gametophyte</tissue>
    </source>
</reference>
<sequence length="172" mass="17919">MRDDGKKIIVRPASKASVDCSSGIAHLACFLDAPAFASAPNSPVRHSSAPAGWALPRGLDPVACSVIGQAGRNLWAGVDNLQALCSEGLTDEGWPTAQPRPDRVRAPLFRLAFGSTTFAVNERTTEGSSASDADEAPPKGPQLFCSPRHCASRSEGLARTDAPGGDCRTFGS</sequence>
<evidence type="ECO:0000313" key="3">
    <source>
        <dbReference type="Proteomes" id="UP000077202"/>
    </source>
</evidence>
<feature type="region of interest" description="Disordered" evidence="1">
    <location>
        <begin position="153"/>
        <end position="172"/>
    </location>
</feature>
<name>A0A176VQ63_MARPO</name>
<accession>A0A176VQ63</accession>
<dbReference type="EMBL" id="LVLJ01003272">
    <property type="protein sequence ID" value="OAE22105.1"/>
    <property type="molecule type" value="Genomic_DNA"/>
</dbReference>
<organism evidence="2 3">
    <name type="scientific">Marchantia polymorpha subsp. ruderalis</name>
    <dbReference type="NCBI Taxonomy" id="1480154"/>
    <lineage>
        <taxon>Eukaryota</taxon>
        <taxon>Viridiplantae</taxon>
        <taxon>Streptophyta</taxon>
        <taxon>Embryophyta</taxon>
        <taxon>Marchantiophyta</taxon>
        <taxon>Marchantiopsida</taxon>
        <taxon>Marchantiidae</taxon>
        <taxon>Marchantiales</taxon>
        <taxon>Marchantiaceae</taxon>
        <taxon>Marchantia</taxon>
    </lineage>
</organism>
<keyword evidence="3" id="KW-1185">Reference proteome</keyword>
<dbReference type="Proteomes" id="UP000077202">
    <property type="component" value="Unassembled WGS sequence"/>
</dbReference>
<protein>
    <submittedName>
        <fullName evidence="2">Uncharacterized protein</fullName>
    </submittedName>
</protein>
<proteinExistence type="predicted"/>
<evidence type="ECO:0000313" key="2">
    <source>
        <dbReference type="EMBL" id="OAE22105.1"/>
    </source>
</evidence>
<feature type="region of interest" description="Disordered" evidence="1">
    <location>
        <begin position="122"/>
        <end position="145"/>
    </location>
</feature>
<comment type="caution">
    <text evidence="2">The sequence shown here is derived from an EMBL/GenBank/DDBJ whole genome shotgun (WGS) entry which is preliminary data.</text>
</comment>
<dbReference type="AlphaFoldDB" id="A0A176VQ63"/>
<gene>
    <name evidence="2" type="ORF">AXG93_1175s1150</name>
</gene>
<evidence type="ECO:0000256" key="1">
    <source>
        <dbReference type="SAM" id="MobiDB-lite"/>
    </source>
</evidence>